<evidence type="ECO:0000313" key="4">
    <source>
        <dbReference type="EMBL" id="GEP57945.1"/>
    </source>
</evidence>
<evidence type="ECO:0000313" key="5">
    <source>
        <dbReference type="Proteomes" id="UP000321058"/>
    </source>
</evidence>
<dbReference type="PRINTS" id="PR00111">
    <property type="entry name" value="ABHYDROLASE"/>
</dbReference>
<dbReference type="SUPFAM" id="SSF53474">
    <property type="entry name" value="alpha/beta-Hydrolases"/>
    <property type="match status" value="1"/>
</dbReference>
<dbReference type="OrthoDB" id="9804723at2"/>
<dbReference type="RefSeq" id="WP_147152703.1">
    <property type="nucleotide sequence ID" value="NZ_BKAJ01000090.1"/>
</dbReference>
<sequence length="349" mass="38757">MPPRRRRDEGPRRRPRRHWPIIALFVLGALAGVALWAYSPSLPAETLVARYANDRSKFIDVGGVRAHVREEGDPDGIPIVLIHGSMGSLHMWEGWVRELSGKARLISVDLPGHGLTGAWPRDEYTIDAYADFVEVLADELNLDRFVLVGHSMGGAVAWTFAATRPDRVSQLILVDAAGYPRTGEAPLPTRLARMPVVGDIGIYFKPERLVQRSLSEVYADPAMVTPERIRRYAELQRFPGNREATLQRARTQEPLDPAPLRRLDVPTLILWGGKDRWVPTADAFRFQNDIKGSEIEIFGALGHNPMEEDPKATAAAVAAFIKPITPRPTPPPEPPADQTVHPSVLPEKD</sequence>
<proteinExistence type="predicted"/>
<keyword evidence="2" id="KW-0812">Transmembrane</keyword>
<dbReference type="Proteomes" id="UP000321058">
    <property type="component" value="Unassembled WGS sequence"/>
</dbReference>
<dbReference type="Pfam" id="PF00561">
    <property type="entry name" value="Abhydrolase_1"/>
    <property type="match status" value="1"/>
</dbReference>
<dbReference type="Gene3D" id="3.40.50.1820">
    <property type="entry name" value="alpha/beta hydrolase"/>
    <property type="match status" value="1"/>
</dbReference>
<accession>A0A512NG72</accession>
<feature type="compositionally biased region" description="Pro residues" evidence="1">
    <location>
        <begin position="325"/>
        <end position="335"/>
    </location>
</feature>
<comment type="caution">
    <text evidence="4">The sequence shown here is derived from an EMBL/GenBank/DDBJ whole genome shotgun (WGS) entry which is preliminary data.</text>
</comment>
<keyword evidence="2" id="KW-1133">Transmembrane helix</keyword>
<dbReference type="GO" id="GO:0016020">
    <property type="term" value="C:membrane"/>
    <property type="evidence" value="ECO:0007669"/>
    <property type="project" value="TreeGrafter"/>
</dbReference>
<dbReference type="AlphaFoldDB" id="A0A512NG72"/>
<dbReference type="InterPro" id="IPR050266">
    <property type="entry name" value="AB_hydrolase_sf"/>
</dbReference>
<evidence type="ECO:0000256" key="1">
    <source>
        <dbReference type="SAM" id="MobiDB-lite"/>
    </source>
</evidence>
<feature type="region of interest" description="Disordered" evidence="1">
    <location>
        <begin position="322"/>
        <end position="349"/>
    </location>
</feature>
<dbReference type="EMBL" id="BKAJ01000090">
    <property type="protein sequence ID" value="GEP57945.1"/>
    <property type="molecule type" value="Genomic_DNA"/>
</dbReference>
<dbReference type="PANTHER" id="PTHR43798:SF33">
    <property type="entry name" value="HYDROLASE, PUTATIVE (AFU_ORTHOLOGUE AFUA_2G14860)-RELATED"/>
    <property type="match status" value="1"/>
</dbReference>
<reference evidence="4 5" key="1">
    <citation type="submission" date="2019-07" db="EMBL/GenBank/DDBJ databases">
        <title>Whole genome shotgun sequence of Reyranella soli NBRC 108950.</title>
        <authorList>
            <person name="Hosoyama A."/>
            <person name="Uohara A."/>
            <person name="Ohji S."/>
            <person name="Ichikawa N."/>
        </authorList>
    </citation>
    <scope>NUCLEOTIDE SEQUENCE [LARGE SCALE GENOMIC DNA]</scope>
    <source>
        <strain evidence="4 5">NBRC 108950</strain>
    </source>
</reference>
<keyword evidence="5" id="KW-1185">Reference proteome</keyword>
<dbReference type="InterPro" id="IPR029058">
    <property type="entry name" value="AB_hydrolase_fold"/>
</dbReference>
<dbReference type="InterPro" id="IPR000073">
    <property type="entry name" value="AB_hydrolase_1"/>
</dbReference>
<dbReference type="GO" id="GO:0016787">
    <property type="term" value="F:hydrolase activity"/>
    <property type="evidence" value="ECO:0007669"/>
    <property type="project" value="UniProtKB-KW"/>
</dbReference>
<feature type="domain" description="AB hydrolase-1" evidence="3">
    <location>
        <begin position="78"/>
        <end position="310"/>
    </location>
</feature>
<gene>
    <name evidence="4" type="ORF">RSO01_51110</name>
</gene>
<keyword evidence="2" id="KW-0472">Membrane</keyword>
<evidence type="ECO:0000259" key="3">
    <source>
        <dbReference type="Pfam" id="PF00561"/>
    </source>
</evidence>
<feature type="transmembrane region" description="Helical" evidence="2">
    <location>
        <begin position="21"/>
        <end position="38"/>
    </location>
</feature>
<name>A0A512NG72_9HYPH</name>
<organism evidence="4 5">
    <name type="scientific">Reyranella soli</name>
    <dbReference type="NCBI Taxonomy" id="1230389"/>
    <lineage>
        <taxon>Bacteria</taxon>
        <taxon>Pseudomonadati</taxon>
        <taxon>Pseudomonadota</taxon>
        <taxon>Alphaproteobacteria</taxon>
        <taxon>Hyphomicrobiales</taxon>
        <taxon>Reyranellaceae</taxon>
        <taxon>Reyranella</taxon>
    </lineage>
</organism>
<protein>
    <submittedName>
        <fullName evidence="4">Alpha/beta hydrolase</fullName>
    </submittedName>
</protein>
<dbReference type="PANTHER" id="PTHR43798">
    <property type="entry name" value="MONOACYLGLYCEROL LIPASE"/>
    <property type="match status" value="1"/>
</dbReference>
<evidence type="ECO:0000256" key="2">
    <source>
        <dbReference type="SAM" id="Phobius"/>
    </source>
</evidence>
<keyword evidence="4" id="KW-0378">Hydrolase</keyword>